<dbReference type="Gene3D" id="2.60.40.10">
    <property type="entry name" value="Immunoglobulins"/>
    <property type="match status" value="4"/>
</dbReference>
<protein>
    <submittedName>
        <fullName evidence="6">Uncharacterized protein LOC108682259</fullName>
    </submittedName>
</protein>
<evidence type="ECO:0000313" key="6">
    <source>
        <dbReference type="RefSeq" id="XP_047738605.1"/>
    </source>
</evidence>
<dbReference type="RefSeq" id="XP_047738605.1">
    <property type="nucleotide sequence ID" value="XM_047882649.1"/>
</dbReference>
<feature type="domain" description="Ig-like" evidence="4">
    <location>
        <begin position="304"/>
        <end position="377"/>
    </location>
</feature>
<accession>A0A979FR02</accession>
<keyword evidence="2" id="KW-0472">Membrane</keyword>
<dbReference type="InterPro" id="IPR013106">
    <property type="entry name" value="Ig_V-set"/>
</dbReference>
<feature type="region of interest" description="Disordered" evidence="1">
    <location>
        <begin position="1095"/>
        <end position="1128"/>
    </location>
</feature>
<dbReference type="SUPFAM" id="SSF49265">
    <property type="entry name" value="Fibronectin type III"/>
    <property type="match status" value="1"/>
</dbReference>
<dbReference type="Pfam" id="PF07686">
    <property type="entry name" value="V-set"/>
    <property type="match status" value="1"/>
</dbReference>
<dbReference type="SMART" id="SM00409">
    <property type="entry name" value="IG"/>
    <property type="match status" value="4"/>
</dbReference>
<dbReference type="KEGG" id="hazt:108682259"/>
<dbReference type="InterPro" id="IPR003598">
    <property type="entry name" value="Ig_sub2"/>
</dbReference>
<name>A0A979FR02_HYAAZ</name>
<feature type="transmembrane region" description="Helical" evidence="2">
    <location>
        <begin position="733"/>
        <end position="755"/>
    </location>
</feature>
<dbReference type="InterPro" id="IPR036179">
    <property type="entry name" value="Ig-like_dom_sf"/>
</dbReference>
<keyword evidence="2" id="KW-1133">Transmembrane helix</keyword>
<feature type="compositionally biased region" description="Low complexity" evidence="1">
    <location>
        <begin position="953"/>
        <end position="968"/>
    </location>
</feature>
<evidence type="ECO:0000256" key="2">
    <source>
        <dbReference type="SAM" id="Phobius"/>
    </source>
</evidence>
<dbReference type="InterPro" id="IPR007110">
    <property type="entry name" value="Ig-like_dom"/>
</dbReference>
<dbReference type="PANTHER" id="PTHR23278">
    <property type="entry name" value="SIDESTEP PROTEIN"/>
    <property type="match status" value="1"/>
</dbReference>
<dbReference type="PANTHER" id="PTHR23278:SF19">
    <property type="entry name" value="OBSCURIN"/>
    <property type="match status" value="1"/>
</dbReference>
<evidence type="ECO:0000259" key="4">
    <source>
        <dbReference type="PROSITE" id="PS50835"/>
    </source>
</evidence>
<dbReference type="AlphaFoldDB" id="A0A979FR02"/>
<keyword evidence="2" id="KW-0812">Transmembrane</keyword>
<dbReference type="SMART" id="SM00408">
    <property type="entry name" value="IGc2"/>
    <property type="match status" value="2"/>
</dbReference>
<feature type="region of interest" description="Disordered" evidence="1">
    <location>
        <begin position="1212"/>
        <end position="1238"/>
    </location>
</feature>
<feature type="domain" description="Ig-like" evidence="4">
    <location>
        <begin position="405"/>
        <end position="508"/>
    </location>
</feature>
<feature type="compositionally biased region" description="Polar residues" evidence="1">
    <location>
        <begin position="1216"/>
        <end position="1227"/>
    </location>
</feature>
<keyword evidence="3" id="KW-0732">Signal</keyword>
<dbReference type="InterPro" id="IPR036116">
    <property type="entry name" value="FN3_sf"/>
</dbReference>
<feature type="chain" id="PRO_5037217635" evidence="3">
    <location>
        <begin position="20"/>
        <end position="1252"/>
    </location>
</feature>
<dbReference type="InterPro" id="IPR003599">
    <property type="entry name" value="Ig_sub"/>
</dbReference>
<dbReference type="SUPFAM" id="SSF48726">
    <property type="entry name" value="Immunoglobulin"/>
    <property type="match status" value="3"/>
</dbReference>
<feature type="domain" description="Ig-like" evidence="4">
    <location>
        <begin position="166"/>
        <end position="276"/>
    </location>
</feature>
<dbReference type="OrthoDB" id="5970915at2759"/>
<reference evidence="6" key="1">
    <citation type="submission" date="2025-08" db="UniProtKB">
        <authorList>
            <consortium name="RefSeq"/>
        </authorList>
    </citation>
    <scope>IDENTIFICATION</scope>
    <source>
        <tissue evidence="6">Whole organism</tissue>
    </source>
</reference>
<feature type="compositionally biased region" description="Acidic residues" evidence="1">
    <location>
        <begin position="1228"/>
        <end position="1238"/>
    </location>
</feature>
<evidence type="ECO:0000313" key="5">
    <source>
        <dbReference type="Proteomes" id="UP000694843"/>
    </source>
</evidence>
<gene>
    <name evidence="6" type="primary">LOC108682259</name>
</gene>
<proteinExistence type="predicted"/>
<dbReference type="GeneID" id="108682259"/>
<dbReference type="InterPro" id="IPR013783">
    <property type="entry name" value="Ig-like_fold"/>
</dbReference>
<feature type="region of interest" description="Disordered" evidence="1">
    <location>
        <begin position="948"/>
        <end position="969"/>
    </location>
</feature>
<sequence length="1252" mass="135270">MSLFTACIKMLPLLMLTSSAVLTRDAVHQSAIDYGAVVWTVAGREARLDCGVVTTSAAGDVVVVLLFHNHTNTPVFVVDARTQPLMTAAREATRNGSRVHLLLQPHGGEDAGGDGHHNTRAGETSALQVRVSSVEEADEGAYHCRVDFRTRPSVNTHSFLRVLEGPRHLEVLSSQEGYSGVADSPARGIVGSSLTLVCLATGGRPRPEVQWLEGDLLLSDQTDVPPHAGVSRPAADSDVTKAYLTITNLTRKDDGRQLRCRARNTAVIAGLAPALTQVVRLSLVAPAERLDMWIVAPGGGPEEPHDEVVSVAVGRRLTLQCEATGALGSSGLAWTLGGETLGDQEGYELDASRTSTTLRSRLTFTTHAYHDNTTLTCAPTYPDMLGHALQVAQQAVLVLRVSGPPRVRAGVEGGTEGSVQVRVGATLLLHCFVSSSSPLRSLFVYRNGAPLREVLPEKNTSSPVHTGDAWTGRQKFTLRVPDVTLRDVGSYTCHVTNLVASTDSNVVSVLVVDKPRCSEVPAVVGIRGVGPTPPLRCPTVATPAPHAYRWAVSGSDTTAVTSSNSWSLQVTEDVQFPLNVSCYAENVVGVNEPACVVQLVARGRPGAVQQCTFAPSTVNSSSVDVDVVCLASWTGGLPTNYTLQVDNQNVLDQPHDGNIYAECQAATILESKRIEFRLQSLHVNHEYVLTIFASNAMGRSDSVNYSFGPTVRSEDNVGAMVTKAETHFDGLKLIIIVSTCALVMVVIIAVAHTVWRARTTKYDHISTVSNSSQHGDKNDYSDQELSYVHFPNEIDQEALLGHQRRDHHPSGGLHPDGLSELRSSRLTVWSYQLPPRHECVTQKPQSSFKDETSLNPSRCLAPVNNPQQPSYMKFSHGGYVWLNSSPCMQNPYVPSRATYATSDAGYPLLVDAGSSYVFDDRVPSCESSRNAGQPMMHLPNVTQQLIERERSRNSISSTVSSSTASTVVMNPDYGKSSKICHEPTHAELTSENDQAANAEARSPKVQKSTFVLAEIERSGLLETNSVVIGIEKSQIDETKVVIPAESIVSTNGSEKITAPGLEIDLAEETVSEKQRTSQDLLNNISLTGTAISSALLSSDPNDEDLSMSVDESNAETKRPNPSSAIKKETKSSVAFLGNSLRRLRRGHTPNPMVIGCSADCKHMPADGTYPDIRREFVEQQSYAIPYDDLDRTCKDSTPTQVIASVLHKRNEEPKLFNNTSREATNQQNDEDGISDADDLNYAVPCSEVSTAL</sequence>
<evidence type="ECO:0000256" key="1">
    <source>
        <dbReference type="SAM" id="MobiDB-lite"/>
    </source>
</evidence>
<evidence type="ECO:0000256" key="3">
    <source>
        <dbReference type="SAM" id="SignalP"/>
    </source>
</evidence>
<organism evidence="5 6">
    <name type="scientific">Hyalella azteca</name>
    <name type="common">Amphipod</name>
    <dbReference type="NCBI Taxonomy" id="294128"/>
    <lineage>
        <taxon>Eukaryota</taxon>
        <taxon>Metazoa</taxon>
        <taxon>Ecdysozoa</taxon>
        <taxon>Arthropoda</taxon>
        <taxon>Crustacea</taxon>
        <taxon>Multicrustacea</taxon>
        <taxon>Malacostraca</taxon>
        <taxon>Eumalacostraca</taxon>
        <taxon>Peracarida</taxon>
        <taxon>Amphipoda</taxon>
        <taxon>Senticaudata</taxon>
        <taxon>Talitrida</taxon>
        <taxon>Talitroidea</taxon>
        <taxon>Hyalellidae</taxon>
        <taxon>Hyalella</taxon>
    </lineage>
</organism>
<dbReference type="Proteomes" id="UP000694843">
    <property type="component" value="Unplaced"/>
</dbReference>
<feature type="signal peptide" evidence="3">
    <location>
        <begin position="1"/>
        <end position="19"/>
    </location>
</feature>
<dbReference type="PROSITE" id="PS50835">
    <property type="entry name" value="IG_LIKE"/>
    <property type="match status" value="3"/>
</dbReference>
<keyword evidence="5" id="KW-1185">Reference proteome</keyword>